<dbReference type="Proteomes" id="UP000198282">
    <property type="component" value="Unassembled WGS sequence"/>
</dbReference>
<dbReference type="SUPFAM" id="SSF51703">
    <property type="entry name" value="Cobalamin (vitamin B12)-dependent enzymes"/>
    <property type="match status" value="1"/>
</dbReference>
<keyword evidence="4" id="KW-1185">Reference proteome</keyword>
<dbReference type="AlphaFoldDB" id="A0A239F1M9"/>
<dbReference type="Pfam" id="PF02286">
    <property type="entry name" value="Dehydratase_LU"/>
    <property type="match status" value="1"/>
</dbReference>
<dbReference type="InterPro" id="IPR036999">
    <property type="entry name" value="Diol/glycerol_deHase_lsu_sf"/>
</dbReference>
<feature type="region of interest" description="Disordered" evidence="1">
    <location>
        <begin position="587"/>
        <end position="613"/>
    </location>
</feature>
<feature type="domain" description="Diol/glycerol dehydratase large subunit" evidence="2">
    <location>
        <begin position="38"/>
        <end position="586"/>
    </location>
</feature>
<accession>A0A239F1M9</accession>
<organism evidence="3 4">
    <name type="scientific">Streptosporangium subroseum</name>
    <dbReference type="NCBI Taxonomy" id="106412"/>
    <lineage>
        <taxon>Bacteria</taxon>
        <taxon>Bacillati</taxon>
        <taxon>Actinomycetota</taxon>
        <taxon>Actinomycetes</taxon>
        <taxon>Streptosporangiales</taxon>
        <taxon>Streptosporangiaceae</taxon>
        <taxon>Streptosporangium</taxon>
    </lineage>
</organism>
<evidence type="ECO:0000313" key="4">
    <source>
        <dbReference type="Proteomes" id="UP000198282"/>
    </source>
</evidence>
<protein>
    <submittedName>
        <fullName evidence="3">Propanediol dehydratase large subunit</fullName>
    </submittedName>
</protein>
<dbReference type="InterPro" id="IPR003208">
    <property type="entry name" value="Dehydtase/Dehydtase_re"/>
</dbReference>
<evidence type="ECO:0000259" key="2">
    <source>
        <dbReference type="Pfam" id="PF02286"/>
    </source>
</evidence>
<dbReference type="NCBIfam" id="NF011979">
    <property type="entry name" value="PRK15444.1"/>
    <property type="match status" value="1"/>
</dbReference>
<dbReference type="Gene3D" id="3.20.20.350">
    <property type="entry name" value="Diol/glycerol dehydratase, large subunit"/>
    <property type="match status" value="1"/>
</dbReference>
<proteinExistence type="predicted"/>
<sequence>MSTKRAARPQTSTTQTPAAQATAALQRPGRQTPAVPRRSKRTEILENRPVNLDGFVEEWPEVGMVAMDSPYDPRPSVRVKDGTIVEMDGKDRKDFDFLDQFIADHAIDAAAAERAMAIPATEIAHMLLDPRVSRAEVLAVSSGLTPAKLLEVVKTMNVVEMMMAMQKMRARRTPANQGHSTSARDNPVQVAADAAEAGLRGFRELETTLGVVRYAPLVAIALQVGAQAGKPGVLTQCALEEATELELGMRGITAYAETISVYGTEQVFCDGDDTPWSKAFLASAYASRGIKMRFTSGTGAEVQMGNAEGKSMLYLEVRCILVAKGAGVQGLQNGSISCIGVPGAVPAGIRAVLAENLIASTVDLECASGNDQSFSHSDMRRTARMMPQLLPGTDFICSGYSAVPNYDNMFAGSNMDPEDYDDWNTLQRDLQVDGALRHVPEAEILAARNRAARALQGVFAHLDLAPITDREIEAVTYSHGSKELPLRDVLEDLKSAQSVMDRGVTGLDIVKGLEAGGFPEVAEALLGVLRQRVSGDLLHTSAILTPELTTLSAVNDANDYAGPGSGYRPSGARWEEMKQLRHVVSARNPEQEVGGSSPKAVPAGTAVGTGGTAGRRTLHLEEKGAAHQGRRSDEVVIGISPAFGDFFSKTIVDVPHAEVLRELLAGVEEQGVHARVIRLRSSADLAVIAHTAARLSGSGIGIGILSRGTTMIHQKDLVRLSNLELFPQAPLMDLETFRMIGRNAARYAKGESPEPVPSRNDYMARPRWQAKAALLHIKETEFVRPDAGPVELGALISMADAG</sequence>
<dbReference type="InterPro" id="IPR003206">
    <property type="entry name" value="Diol/glycerol_deHydtase_lsu"/>
</dbReference>
<gene>
    <name evidence="3" type="ORF">SAMN05216276_1010152</name>
</gene>
<dbReference type="InterPro" id="IPR010254">
    <property type="entry name" value="B12-dep_deHydtase_bsu"/>
</dbReference>
<feature type="compositionally biased region" description="Low complexity" evidence="1">
    <location>
        <begin position="8"/>
        <end position="28"/>
    </location>
</feature>
<dbReference type="SUPFAM" id="SSF52968">
    <property type="entry name" value="B12-dependent dehydatase associated subunit"/>
    <property type="match status" value="1"/>
</dbReference>
<feature type="region of interest" description="Disordered" evidence="1">
    <location>
        <begin position="1"/>
        <end position="42"/>
    </location>
</feature>
<dbReference type="Gene3D" id="3.40.50.10150">
    <property type="entry name" value="B12-dependent dehydatase associated subunit"/>
    <property type="match status" value="1"/>
</dbReference>
<name>A0A239F1M9_9ACTN</name>
<dbReference type="NCBIfam" id="NF011616">
    <property type="entry name" value="PRK15042.1"/>
    <property type="match status" value="1"/>
</dbReference>
<dbReference type="InterPro" id="IPR016176">
    <property type="entry name" value="Cbl-dep_enz_cat"/>
</dbReference>
<dbReference type="Pfam" id="PF02288">
    <property type="entry name" value="Dehydratase_MU"/>
    <property type="match status" value="1"/>
</dbReference>
<dbReference type="GO" id="GO:0016836">
    <property type="term" value="F:hydro-lyase activity"/>
    <property type="evidence" value="ECO:0007669"/>
    <property type="project" value="InterPro"/>
</dbReference>
<dbReference type="RefSeq" id="WP_275937170.1">
    <property type="nucleotide sequence ID" value="NZ_FZOD01000010.1"/>
</dbReference>
<evidence type="ECO:0000256" key="1">
    <source>
        <dbReference type="SAM" id="MobiDB-lite"/>
    </source>
</evidence>
<dbReference type="GO" id="GO:0031419">
    <property type="term" value="F:cobalamin binding"/>
    <property type="evidence" value="ECO:0007669"/>
    <property type="project" value="InterPro"/>
</dbReference>
<reference evidence="3 4" key="1">
    <citation type="submission" date="2017-06" db="EMBL/GenBank/DDBJ databases">
        <authorList>
            <person name="Kim H.J."/>
            <person name="Triplett B.A."/>
        </authorList>
    </citation>
    <scope>NUCLEOTIDE SEQUENCE [LARGE SCALE GENOMIC DNA]</scope>
    <source>
        <strain evidence="3 4">CGMCC 4.2132</strain>
    </source>
</reference>
<dbReference type="EMBL" id="FZOD01000010">
    <property type="protein sequence ID" value="SNS50163.1"/>
    <property type="molecule type" value="Genomic_DNA"/>
</dbReference>
<evidence type="ECO:0000313" key="3">
    <source>
        <dbReference type="EMBL" id="SNS50163.1"/>
    </source>
</evidence>